<dbReference type="NCBIfam" id="TIGR01050">
    <property type="entry name" value="rpsS_bact"/>
    <property type="match status" value="1"/>
</dbReference>
<dbReference type="HAMAP" id="MF_00531">
    <property type="entry name" value="Ribosomal_uS19"/>
    <property type="match status" value="1"/>
</dbReference>
<dbReference type="InterPro" id="IPR023575">
    <property type="entry name" value="Ribosomal_uS19_SF"/>
</dbReference>
<dbReference type="InterPro" id="IPR005732">
    <property type="entry name" value="Ribosomal_uS19_bac-type"/>
</dbReference>
<accession>A0A7V3ZVE4</accession>
<keyword evidence="5 7" id="KW-0687">Ribonucleoprotein</keyword>
<dbReference type="AlphaFoldDB" id="A0A7V3ZVE4"/>
<evidence type="ECO:0000256" key="9">
    <source>
        <dbReference type="SAM" id="MobiDB-lite"/>
    </source>
</evidence>
<feature type="compositionally biased region" description="Basic and acidic residues" evidence="9">
    <location>
        <begin position="86"/>
        <end position="97"/>
    </location>
</feature>
<evidence type="ECO:0000256" key="8">
    <source>
        <dbReference type="RuleBase" id="RU003485"/>
    </source>
</evidence>
<dbReference type="PRINTS" id="PR00975">
    <property type="entry name" value="RIBOSOMALS19"/>
</dbReference>
<evidence type="ECO:0000256" key="3">
    <source>
        <dbReference type="ARBA" id="ARBA00022884"/>
    </source>
</evidence>
<dbReference type="Gene3D" id="3.30.860.10">
    <property type="entry name" value="30s Ribosomal Protein S19, Chain A"/>
    <property type="match status" value="1"/>
</dbReference>
<name>A0A7V3ZVE4_UNCW3</name>
<dbReference type="EMBL" id="DTDR01000121">
    <property type="protein sequence ID" value="HGK63911.1"/>
    <property type="molecule type" value="Genomic_DNA"/>
</dbReference>
<dbReference type="PANTHER" id="PTHR11880:SF8">
    <property type="entry name" value="SMALL RIBOSOMAL SUBUNIT PROTEIN US19M"/>
    <property type="match status" value="1"/>
</dbReference>
<gene>
    <name evidence="7" type="primary">rpsS</name>
    <name evidence="10" type="ORF">ENU74_04910</name>
</gene>
<dbReference type="PIRSF" id="PIRSF002144">
    <property type="entry name" value="Ribosomal_S19"/>
    <property type="match status" value="1"/>
</dbReference>
<comment type="function">
    <text evidence="7">Protein S19 forms a complex with S13 that binds strongly to the 16S ribosomal RNA.</text>
</comment>
<evidence type="ECO:0000313" key="10">
    <source>
        <dbReference type="EMBL" id="HGK63911.1"/>
    </source>
</evidence>
<comment type="caution">
    <text evidence="10">The sequence shown here is derived from an EMBL/GenBank/DDBJ whole genome shotgun (WGS) entry which is preliminary data.</text>
</comment>
<dbReference type="PANTHER" id="PTHR11880">
    <property type="entry name" value="RIBOSOMAL PROTEIN S19P FAMILY MEMBER"/>
    <property type="match status" value="1"/>
</dbReference>
<dbReference type="PROSITE" id="PS00323">
    <property type="entry name" value="RIBOSOMAL_S19"/>
    <property type="match status" value="1"/>
</dbReference>
<dbReference type="GO" id="GO:0015935">
    <property type="term" value="C:small ribosomal subunit"/>
    <property type="evidence" value="ECO:0007669"/>
    <property type="project" value="InterPro"/>
</dbReference>
<dbReference type="SUPFAM" id="SSF54570">
    <property type="entry name" value="Ribosomal protein S19"/>
    <property type="match status" value="1"/>
</dbReference>
<sequence length="97" mass="11230">MGRSSKKGPYIDQKLYKKIMEMNEKGIKKVIKTYARACVIPPEFVGHTIAVHNGIKFIPVYITERMVGHRLGEFAPTRTFRAHSGQRKEKEGRREKE</sequence>
<evidence type="ECO:0000256" key="2">
    <source>
        <dbReference type="ARBA" id="ARBA00022730"/>
    </source>
</evidence>
<dbReference type="FunFam" id="3.30.860.10:FF:000001">
    <property type="entry name" value="30S ribosomal protein S19"/>
    <property type="match status" value="1"/>
</dbReference>
<feature type="region of interest" description="Disordered" evidence="9">
    <location>
        <begin position="77"/>
        <end position="97"/>
    </location>
</feature>
<protein>
    <recommendedName>
        <fullName evidence="6 7">Small ribosomal subunit protein uS19</fullName>
    </recommendedName>
</protein>
<dbReference type="GO" id="GO:0006412">
    <property type="term" value="P:translation"/>
    <property type="evidence" value="ECO:0007669"/>
    <property type="project" value="UniProtKB-UniRule"/>
</dbReference>
<dbReference type="GO" id="GO:0019843">
    <property type="term" value="F:rRNA binding"/>
    <property type="evidence" value="ECO:0007669"/>
    <property type="project" value="UniProtKB-UniRule"/>
</dbReference>
<evidence type="ECO:0000256" key="6">
    <source>
        <dbReference type="ARBA" id="ARBA00035163"/>
    </source>
</evidence>
<keyword evidence="2 7" id="KW-0699">rRNA-binding</keyword>
<evidence type="ECO:0000256" key="1">
    <source>
        <dbReference type="ARBA" id="ARBA00007345"/>
    </source>
</evidence>
<dbReference type="GO" id="GO:0000028">
    <property type="term" value="P:ribosomal small subunit assembly"/>
    <property type="evidence" value="ECO:0007669"/>
    <property type="project" value="TreeGrafter"/>
</dbReference>
<dbReference type="GO" id="GO:0005737">
    <property type="term" value="C:cytoplasm"/>
    <property type="evidence" value="ECO:0007669"/>
    <property type="project" value="UniProtKB-ARBA"/>
</dbReference>
<keyword evidence="4 7" id="KW-0689">Ribosomal protein</keyword>
<dbReference type="Pfam" id="PF00203">
    <property type="entry name" value="Ribosomal_S19"/>
    <property type="match status" value="1"/>
</dbReference>
<comment type="similarity">
    <text evidence="1 7 8">Belongs to the universal ribosomal protein uS19 family.</text>
</comment>
<reference evidence="10" key="1">
    <citation type="journal article" date="2020" name="mSystems">
        <title>Genome- and Community-Level Interaction Insights into Carbon Utilization and Element Cycling Functions of Hydrothermarchaeota in Hydrothermal Sediment.</title>
        <authorList>
            <person name="Zhou Z."/>
            <person name="Liu Y."/>
            <person name="Xu W."/>
            <person name="Pan J."/>
            <person name="Luo Z.H."/>
            <person name="Li M."/>
        </authorList>
    </citation>
    <scope>NUCLEOTIDE SEQUENCE [LARGE SCALE GENOMIC DNA]</scope>
    <source>
        <strain evidence="10">SpSt-697</strain>
    </source>
</reference>
<evidence type="ECO:0000256" key="4">
    <source>
        <dbReference type="ARBA" id="ARBA00022980"/>
    </source>
</evidence>
<evidence type="ECO:0000256" key="5">
    <source>
        <dbReference type="ARBA" id="ARBA00023274"/>
    </source>
</evidence>
<organism evidence="10">
    <name type="scientific">candidate division WOR-3 bacterium</name>
    <dbReference type="NCBI Taxonomy" id="2052148"/>
    <lineage>
        <taxon>Bacteria</taxon>
        <taxon>Bacteria division WOR-3</taxon>
    </lineage>
</organism>
<dbReference type="InterPro" id="IPR002222">
    <property type="entry name" value="Ribosomal_uS19"/>
</dbReference>
<keyword evidence="3 7" id="KW-0694">RNA-binding</keyword>
<dbReference type="InterPro" id="IPR020934">
    <property type="entry name" value="Ribosomal_uS19_CS"/>
</dbReference>
<evidence type="ECO:0000256" key="7">
    <source>
        <dbReference type="HAMAP-Rule" id="MF_00531"/>
    </source>
</evidence>
<proteinExistence type="inferred from homology"/>
<dbReference type="GO" id="GO:0003735">
    <property type="term" value="F:structural constituent of ribosome"/>
    <property type="evidence" value="ECO:0007669"/>
    <property type="project" value="InterPro"/>
</dbReference>